<dbReference type="Proteomes" id="UP000838324">
    <property type="component" value="Unassembled WGS sequence"/>
</dbReference>
<accession>A0ABN8G3Z1</accession>
<protein>
    <recommendedName>
        <fullName evidence="1">Shedu protein SduA C-terminal domain-containing protein</fullName>
    </recommendedName>
</protein>
<dbReference type="InterPro" id="IPR025359">
    <property type="entry name" value="SduA_C"/>
</dbReference>
<keyword evidence="3" id="KW-1185">Reference proteome</keyword>
<feature type="domain" description="Shedu protein SduA C-terminal" evidence="1">
    <location>
        <begin position="89"/>
        <end position="252"/>
    </location>
</feature>
<dbReference type="RefSeq" id="WP_236331993.1">
    <property type="nucleotide sequence ID" value="NZ_CAKMMG010000001.1"/>
</dbReference>
<dbReference type="Pfam" id="PF14082">
    <property type="entry name" value="SduA_C"/>
    <property type="match status" value="1"/>
</dbReference>
<proteinExistence type="predicted"/>
<evidence type="ECO:0000313" key="3">
    <source>
        <dbReference type="Proteomes" id="UP000838324"/>
    </source>
</evidence>
<organism evidence="2 3">
    <name type="scientific">Paenibacillus auburnensis</name>
    <dbReference type="NCBI Taxonomy" id="2905649"/>
    <lineage>
        <taxon>Bacteria</taxon>
        <taxon>Bacillati</taxon>
        <taxon>Bacillota</taxon>
        <taxon>Bacilli</taxon>
        <taxon>Bacillales</taxon>
        <taxon>Paenibacillaceae</taxon>
        <taxon>Paenibacillus</taxon>
    </lineage>
</organism>
<sequence length="267" mass="31545">MNLYRRNYNVLTSEELEAYSLIKDKEKEGRIGKLVTRNLFREYPKAVRHNKSLFPNNYLDFVDLENREEIEATVGQFLMKLNGGSIKNELEILRFINKETKAFYLIGSIFSYYDFGHHDAYVFPEFQIGKYRADYLLVGSNSDGYSFIFVELEHPVNGITIKSGDLGDAYRKGISQLKDWESFLISNYNDITNRLKQCKHPDVQLPDEFYSLDPTRFHYVVVAGRRDDLVDKTRRIRREHLIQQRIKLLHYDNICDKTLALLDQRNY</sequence>
<dbReference type="EMBL" id="CAKMMG010000001">
    <property type="protein sequence ID" value="CAH1194677.1"/>
    <property type="molecule type" value="Genomic_DNA"/>
</dbReference>
<evidence type="ECO:0000313" key="2">
    <source>
        <dbReference type="EMBL" id="CAH1194677.1"/>
    </source>
</evidence>
<evidence type="ECO:0000259" key="1">
    <source>
        <dbReference type="Pfam" id="PF14082"/>
    </source>
</evidence>
<name>A0ABN8G3Z1_9BACL</name>
<reference evidence="2" key="1">
    <citation type="submission" date="2022-01" db="EMBL/GenBank/DDBJ databases">
        <authorList>
            <person name="Criscuolo A."/>
        </authorList>
    </citation>
    <scope>NUCLEOTIDE SEQUENCE</scope>
    <source>
        <strain evidence="2">CIP111892</strain>
    </source>
</reference>
<comment type="caution">
    <text evidence="2">The sequence shown here is derived from an EMBL/GenBank/DDBJ whole genome shotgun (WGS) entry which is preliminary data.</text>
</comment>
<gene>
    <name evidence="2" type="ORF">PAECIP111892_01798</name>
</gene>